<feature type="compositionally biased region" description="Polar residues" evidence="1">
    <location>
        <begin position="3580"/>
        <end position="3589"/>
    </location>
</feature>
<feature type="compositionally biased region" description="Basic residues" evidence="1">
    <location>
        <begin position="3099"/>
        <end position="3110"/>
    </location>
</feature>
<feature type="compositionally biased region" description="Polar residues" evidence="1">
    <location>
        <begin position="3854"/>
        <end position="3871"/>
    </location>
</feature>
<feature type="region of interest" description="Disordered" evidence="1">
    <location>
        <begin position="815"/>
        <end position="840"/>
    </location>
</feature>
<feature type="compositionally biased region" description="Basic and acidic residues" evidence="1">
    <location>
        <begin position="1207"/>
        <end position="1223"/>
    </location>
</feature>
<accession>A0A5N6ZAH7</accession>
<feature type="compositionally biased region" description="Basic and acidic residues" evidence="1">
    <location>
        <begin position="3310"/>
        <end position="3325"/>
    </location>
</feature>
<feature type="compositionally biased region" description="Basic and acidic residues" evidence="1">
    <location>
        <begin position="1238"/>
        <end position="1256"/>
    </location>
</feature>
<feature type="compositionally biased region" description="Polar residues" evidence="1">
    <location>
        <begin position="2688"/>
        <end position="2713"/>
    </location>
</feature>
<feature type="region of interest" description="Disordered" evidence="1">
    <location>
        <begin position="889"/>
        <end position="908"/>
    </location>
</feature>
<feature type="region of interest" description="Disordered" evidence="1">
    <location>
        <begin position="1271"/>
        <end position="1305"/>
    </location>
</feature>
<feature type="region of interest" description="Disordered" evidence="1">
    <location>
        <begin position="1"/>
        <end position="206"/>
    </location>
</feature>
<feature type="compositionally biased region" description="Basic residues" evidence="1">
    <location>
        <begin position="3756"/>
        <end position="3767"/>
    </location>
</feature>
<feature type="compositionally biased region" description="Basic residues" evidence="1">
    <location>
        <begin position="2630"/>
        <end position="2641"/>
    </location>
</feature>
<feature type="region of interest" description="Disordered" evidence="1">
    <location>
        <begin position="1027"/>
        <end position="1067"/>
    </location>
</feature>
<feature type="compositionally biased region" description="Polar residues" evidence="1">
    <location>
        <begin position="1686"/>
        <end position="1711"/>
    </location>
</feature>
<evidence type="ECO:0008006" key="4">
    <source>
        <dbReference type="Google" id="ProtNLM"/>
    </source>
</evidence>
<feature type="compositionally biased region" description="Basic and acidic residues" evidence="1">
    <location>
        <begin position="89"/>
        <end position="115"/>
    </location>
</feature>
<feature type="compositionally biased region" description="Basic residues" evidence="1">
    <location>
        <begin position="2352"/>
        <end position="2363"/>
    </location>
</feature>
<feature type="compositionally biased region" description="Basic and acidic residues" evidence="1">
    <location>
        <begin position="3281"/>
        <end position="3297"/>
    </location>
</feature>
<feature type="region of interest" description="Disordered" evidence="1">
    <location>
        <begin position="3173"/>
        <end position="3349"/>
    </location>
</feature>
<feature type="compositionally biased region" description="Low complexity" evidence="1">
    <location>
        <begin position="3507"/>
        <end position="3521"/>
    </location>
</feature>
<feature type="compositionally biased region" description="Polar residues" evidence="1">
    <location>
        <begin position="2089"/>
        <end position="2099"/>
    </location>
</feature>
<proteinExistence type="predicted"/>
<feature type="region of interest" description="Disordered" evidence="1">
    <location>
        <begin position="1456"/>
        <end position="1952"/>
    </location>
</feature>
<feature type="compositionally biased region" description="Low complexity" evidence="1">
    <location>
        <begin position="2378"/>
        <end position="2390"/>
    </location>
</feature>
<dbReference type="EMBL" id="ML739109">
    <property type="protein sequence ID" value="KAE8353070.1"/>
    <property type="molecule type" value="Genomic_DNA"/>
</dbReference>
<feature type="compositionally biased region" description="Low complexity" evidence="1">
    <location>
        <begin position="10"/>
        <end position="22"/>
    </location>
</feature>
<feature type="compositionally biased region" description="Polar residues" evidence="1">
    <location>
        <begin position="1584"/>
        <end position="1593"/>
    </location>
</feature>
<feature type="compositionally biased region" description="Polar residues" evidence="1">
    <location>
        <begin position="1038"/>
        <end position="1051"/>
    </location>
</feature>
<feature type="compositionally biased region" description="Low complexity" evidence="1">
    <location>
        <begin position="3111"/>
        <end position="3130"/>
    </location>
</feature>
<gene>
    <name evidence="2" type="ORF">BDV28DRAFT_115253</name>
</gene>
<feature type="compositionally biased region" description="Basic and acidic residues" evidence="1">
    <location>
        <begin position="1838"/>
        <end position="1849"/>
    </location>
</feature>
<feature type="compositionally biased region" description="Basic and acidic residues" evidence="1">
    <location>
        <begin position="2950"/>
        <end position="2960"/>
    </location>
</feature>
<evidence type="ECO:0000313" key="3">
    <source>
        <dbReference type="Proteomes" id="UP000327118"/>
    </source>
</evidence>
<feature type="compositionally biased region" description="Basic and acidic residues" evidence="1">
    <location>
        <begin position="1740"/>
        <end position="1759"/>
    </location>
</feature>
<feature type="compositionally biased region" description="Basic and acidic residues" evidence="1">
    <location>
        <begin position="2826"/>
        <end position="2838"/>
    </location>
</feature>
<feature type="compositionally biased region" description="Basic and acidic residues" evidence="1">
    <location>
        <begin position="1271"/>
        <end position="1284"/>
    </location>
</feature>
<feature type="compositionally biased region" description="Basic and acidic residues" evidence="1">
    <location>
        <begin position="3496"/>
        <end position="3506"/>
    </location>
</feature>
<feature type="compositionally biased region" description="Polar residues" evidence="1">
    <location>
        <begin position="2964"/>
        <end position="2974"/>
    </location>
</feature>
<feature type="region of interest" description="Disordered" evidence="1">
    <location>
        <begin position="945"/>
        <end position="985"/>
    </location>
</feature>
<protein>
    <recommendedName>
        <fullName evidence="4">Involucrin repeat protein</fullName>
    </recommendedName>
</protein>
<feature type="compositionally biased region" description="Basic residues" evidence="1">
    <location>
        <begin position="3875"/>
        <end position="3888"/>
    </location>
</feature>
<feature type="region of interest" description="Disordered" evidence="1">
    <location>
        <begin position="2623"/>
        <end position="2757"/>
    </location>
</feature>
<feature type="compositionally biased region" description="Basic and acidic residues" evidence="1">
    <location>
        <begin position="1910"/>
        <end position="1933"/>
    </location>
</feature>
<organism evidence="2 3">
    <name type="scientific">Aspergillus coremiiformis</name>
    <dbReference type="NCBI Taxonomy" id="138285"/>
    <lineage>
        <taxon>Eukaryota</taxon>
        <taxon>Fungi</taxon>
        <taxon>Dikarya</taxon>
        <taxon>Ascomycota</taxon>
        <taxon>Pezizomycotina</taxon>
        <taxon>Eurotiomycetes</taxon>
        <taxon>Eurotiomycetidae</taxon>
        <taxon>Eurotiales</taxon>
        <taxon>Aspergillaceae</taxon>
        <taxon>Aspergillus</taxon>
        <taxon>Aspergillus subgen. Circumdati</taxon>
    </lineage>
</organism>
<feature type="compositionally biased region" description="Basic and acidic residues" evidence="1">
    <location>
        <begin position="1393"/>
        <end position="1404"/>
    </location>
</feature>
<feature type="compositionally biased region" description="Polar residues" evidence="1">
    <location>
        <begin position="612"/>
        <end position="623"/>
    </location>
</feature>
<feature type="compositionally biased region" description="Basic and acidic residues" evidence="1">
    <location>
        <begin position="2900"/>
        <end position="2925"/>
    </location>
</feature>
<feature type="region of interest" description="Disordered" evidence="1">
    <location>
        <begin position="2777"/>
        <end position="3156"/>
    </location>
</feature>
<feature type="compositionally biased region" description="Basic residues" evidence="1">
    <location>
        <begin position="3533"/>
        <end position="3546"/>
    </location>
</feature>
<sequence length="3975" mass="429722">MLKAFWPGGRSSDVRSSSSSKSSVRRRTESKASSTVSRKSSRGDDRDRGLGDLSTYSSSGSRNRRYAPSAAGDSIASSYATAEPGSSIEFERNVIERAPRRKDTEHSERHSRYPDGDDNDDMPLVRRNRARSPSRERTRKHDANTVEVENGDRARSRRERQRTQSGDMYISPDVPTSGAGANFAPEMGLSNPFNPPAPFHNTHPVTSILSSPNVPAVYDPHVQQQFPGQFPALAAEPYRPPNPAGEAADYYGDQGQSVSQQPGVRPKPPAVIPNTQAHLMTASPSANPPPEPSSLGQVGAAAVYFEGDTDVESQVLAQPNKPPSRPVSKPPKPTMQTEEVLGPAAAATAHGGGSSPQWVSGSGSPPLPAESTPLTFPPGGTNTQKPPHVHGIGTTVGAAAVGATAGYMMSHHHQSSLSVENALHSSNQNYEEASANGMGYANPSMPPHQPNAVHYPAGTGEAAAYAAHPSHPHHAALYHAAPFQSGGLAFQQRQRGPLDRFLDFWRDSEGVGMFEDYTETIGVCKHCFEPGTSSRDAPRKHYYNSHRRPTDRYSNGSRVEKASRYSSSEDESRRYKKASRNSWLPGMLAKYTFESLFNNKDIEGTYSVRSGRVSSLSQDSESISAFERRSHTSRGVYRRSNHRSYEGSIAGDSRESRRRSRSRSRSSSRPKKHSVRPHMTLGVGIGTAPVTVSELRNRSRSRSQRRRKTKSRKSSSSDSSSLDISKPARKSVGGAWSTFFTATSENRRKRQAEKRRSIFSFNNSSSSSLDADLAFGSDSARKQSGKSKKRNKKKDRDDVHAALIGLGAVATKIAGSTVQRSRHTGEIHTRKESKSTRLDYTSSATNDDAWEDVDSSSVNSLAFGGSELFGSNDSQSSYVGPSLWSWGWGNKPPKKRKGRRRFSASEGPLHTNTAVTGVALGTAALVGPYGREGKILSEDTVSGTGSLQQLAPMPTSDLSHSDMANISSFPSQPALIRPGPIPLQQPQPVTPVSQAVYTSQGETIHTYTTAPSGPPPFGNILAHRETQPHSSRVGPKAQNISSYPELTNIPSKISHPARRRDSSPVFPTEPLEATLISSVKHRTTMKDQTSVQFDLTQEQAEKERRTYQLERLKRDPERQEGLQLIDRESEIALRDDERRSRRFHQDHRNSDYSDWEQSGRDCGGEKHPTSWVAAVTTGEIGAATTATVLSSQASFSGFSESTSSQRRYYERSEKRRAERRRMSSSESISSNLPMPGRGYDDIDQRPTPTHQEERIKKPVYTNYAQFFAPEELRYSPDTHARREPASMPTTIEPEATSSKATEEPHSGYHFLSGPVPELRLIEPTPPQSQIGFVRDSVSPTQSSPEVCGIDKVSTRPITGSRVSWGKLETHEYEIPSTSSEFESADQDFVTGPEQEKYNNSKSARDMPAIPTNLSKSTTSDYDIDIEFAATVTAATAAAGFGPSVVSVIREKLVSPSGAPHGYVESDAITPDVVKQPVPEKFIERGPLYSEPEPVSESDRPLHRGPLPSSSTQEVIPQRTGKQPLGVGELTRRVVEEANEDQQGFRFHDRNASSVSPPDKGFHMPGGFEPEESFGQQKPPKRTQEPTQGDSKTIVSAPIPGDCDNPTEVENNRKNSGELDTTERATSPAAEGGSTEEKKKRRKRPSKRDSDGFHDSISAISSPARIEETTDRRRSTEEKDKERKTSGLLSNIFGSKVSEQVASKMPPSSDSRPSGKAQSEVGSEESRRQRREGRRQQTHGELMELGKLTEREKDRVTSQDKDDELSFLAGSPEMPMQVGNADYEGASGRLPSTNTERKGLGLGIFENRSRSRSASPPASERAIDLSPKSQSRPTSPELARIEERNQDQQSRRSSSVRLMESPTAIPLHFRRPPSTSPRAHRSLSASSPAAPSPASPTGQRPRRPASGEFINSREMRPLWLVERHGNKVEAHPDEPLPSLPSSKTSSVNASAEDLPFLQDKTRWEKLDFSHSVHGDHLLFDADKPPATYYGDNPEHGTLDSEEETPTAASFNQTNTHQLIRKEKPKYEFHSPSELLHDPSTYVELPQSPTMGALPSAEGSAVGVKYVDSLPPLPVYRPSTPETKQRHASNAVESPPTQEQTAPDVEAPQASGDHGRSGAVDTSVAKVAGVDLLTLEEYGKGSAGGPSECMEGNIELGEGVMSHEAASPKLVDKVVAVLPDVQLPTTEPVEKVTEDACVQEDAAFVFANAVNVPITAAMGSTDEKHACLDEPLPAGATDEATRKIGSTLDGQTQLQDAQPEILPKPPKPLTNLDFIAPENKESLGNARVNQEYDPSFDAVKHASLEKAKGKVPVHGPAVTESAEPITGNAGKADEEAIQTSVEEFTVDVTAPSSSKKKKKARKKKGKNLELNDYEQPPLQDPVAAVPSASADVGKMDELTTPGGFLAEQNTLTKNIQTSAAEEEPLLDISKTDEEASKQAPVDMLVFGQEPVANVTGTEDKFVTEPKAIPEVSKNKNEVNVQKFEGESVFEPGSAVQAENLQTVVDSKPSLGPFKQEPVLRPPELNRAPLTADTLITGRISTSGLSITEVAPEAQMPEITTVPVQGSVMSIPNPDNTPITHAPTTEQVMPMHMPVTEKTHEGDLVSEKMLDSDALPASTSGETFADTDVFTKGLKRNKKRRKQGKGSDTGENNDGPSGMAVVESSQSAPEAVTTQATEEPSQLTIKDFQSIEESSLPTEENLTSNSEDPVQATTKGVESLQKPDESSQQDVLLLEKHAEHPVELALEEPSKEYPPPELQDSTEEYIPAEVEAPEVAHGPDQLNIAVPGQNAGAASLNGQGGGSAPAADPQERVAIVVSSSADFTPRTPPLEDKRHVSKEAEASAEPGSEQLPPEQQQTQDIPMLVEPTDTPELAGIVTESGAPRHDTGPASTPTEILLSRKSNKNDEKGENRENVEEPAVEKISDDVPRTGPADEGAIPQVEAEPTVPPNAEPETKQPEEVQDGKSGVTSHLPSETTPDVAADTSVEFQDTGSTESTQGANSEEALGVQSKTKGQKSKKNRKSISSSDSQAEANAENQPRLSSTEGLTTAETPLAKTSGVGELAATNETTRIEKEDPIPTVEYESNVPVPDIEPGEATLPGKKNKKKKKKKKQSVPPSAPDADPIAAESAEPSSRTEVANTKTDVPIAAEDPSTMKGQELDLEGTIGNEQSVALAEAAADAISPPMAPSITTAQRKKAKKDKKQRKPATPDELPTLEPAVVLNRAEDSLEQDSVPVGEPAPVQEPDEANDALIQEPTNINEVADEQPRNEELTDTDFVIVPKGGFDEKTEEPTQQEHNEISGDGSEVAAIDAAKVDLDQGQHTDHTPSRWEATLTNKEQPEVDDQSAEEQSTVKIAGIEQLATSENLFEADPVDDTLNTAPATNSEAAREQSQEEALSEKAAPERDGGDETSATNFFSQDAVDGGHEFSTPKKSKKDKKKKKKQQSLPLEEGQPAVVEEGSIEEPSGTLSDLAEVPEQQQRPVLDDDPQMPQNILPKEPVQELEAKEDGPAGPAEQAEAPRPAELGPTAESQTATAKKKAKKDKKKRKSMSFTTNEEEAPAQLPENIEVAESSEQFGEDSKTPEQPNIQMTEKSALAQPSREDAGSNISNEAQLTEAPANLPKDVLNTASELSGPTPTEAVAHGEQVTLPSTDSVIEAQTDTSGTVALYPMSQALPAAEELVDKTVVSQPEANTFDDARGSERPEDKEEEPDTGDLAPPNSGEVLPTPANSTPETSFSPPMQESTTVVEDAEQKTTPSKSKKDKKKKKRKTQESNDNEHSAAPEPDVEETPVQIEEVDNPATPEVSESNNVLKGPKTSSEDVPSFSLEPSADDTRTGAAQAVYSTGHDAKESERTEQQATEQSETPQDDGTPNMSAKEKRKAKKKEKKRQSKSLDGSNAALTGAESASLALEEKAQDPLENAEATFVEDVVRDATETQISSEMKPSDPSVYTGIPPVVEDDGRSTTSDFPRFSFPNLS</sequence>
<feature type="compositionally biased region" description="Basic residues" evidence="1">
    <location>
        <begin position="3010"/>
        <end position="3019"/>
    </location>
</feature>
<feature type="region of interest" description="Disordered" evidence="1">
    <location>
        <begin position="534"/>
        <end position="579"/>
    </location>
</feature>
<feature type="compositionally biased region" description="Basic and acidic residues" evidence="1">
    <location>
        <begin position="1664"/>
        <end position="1684"/>
    </location>
</feature>
<evidence type="ECO:0000256" key="1">
    <source>
        <dbReference type="SAM" id="MobiDB-lite"/>
    </source>
</evidence>
<feature type="region of interest" description="Disordered" evidence="1">
    <location>
        <begin position="1193"/>
        <end position="1258"/>
    </location>
</feature>
<feature type="compositionally biased region" description="Polar residues" evidence="1">
    <location>
        <begin position="2660"/>
        <end position="2681"/>
    </location>
</feature>
<feature type="region of interest" description="Disordered" evidence="1">
    <location>
        <begin position="610"/>
        <end position="729"/>
    </location>
</feature>
<feature type="region of interest" description="Disordered" evidence="1">
    <location>
        <begin position="1392"/>
        <end position="1417"/>
    </location>
</feature>
<feature type="compositionally biased region" description="Basic and acidic residues" evidence="1">
    <location>
        <begin position="2730"/>
        <end position="2739"/>
    </location>
</feature>
<dbReference type="InterPro" id="IPR053268">
    <property type="entry name" value="Woronin_anchor"/>
</dbReference>
<feature type="compositionally biased region" description="Basic and acidic residues" evidence="1">
    <location>
        <begin position="823"/>
        <end position="837"/>
    </location>
</feature>
<feature type="compositionally biased region" description="Polar residues" evidence="1">
    <location>
        <begin position="956"/>
        <end position="971"/>
    </location>
</feature>
<feature type="compositionally biased region" description="Basic residues" evidence="1">
    <location>
        <begin position="3191"/>
        <end position="3203"/>
    </location>
</feature>
<feature type="region of interest" description="Disordered" evidence="1">
    <location>
        <begin position="3361"/>
        <end position="3617"/>
    </location>
</feature>
<feature type="compositionally biased region" description="Polar residues" evidence="1">
    <location>
        <begin position="3725"/>
        <end position="3744"/>
    </location>
</feature>
<feature type="compositionally biased region" description="Polar residues" evidence="1">
    <location>
        <begin position="3027"/>
        <end position="3048"/>
    </location>
</feature>
<dbReference type="Proteomes" id="UP000327118">
    <property type="component" value="Unassembled WGS sequence"/>
</dbReference>
<feature type="compositionally biased region" description="Basic residues" evidence="1">
    <location>
        <begin position="892"/>
        <end position="902"/>
    </location>
</feature>
<feature type="compositionally biased region" description="Basic and acidic residues" evidence="1">
    <location>
        <begin position="3693"/>
        <end position="3703"/>
    </location>
</feature>
<feature type="region of interest" description="Disordered" evidence="1">
    <location>
        <begin position="1138"/>
        <end position="1166"/>
    </location>
</feature>
<dbReference type="OrthoDB" id="5365701at2759"/>
<reference evidence="3" key="1">
    <citation type="submission" date="2019-04" db="EMBL/GenBank/DDBJ databases">
        <title>Friends and foes A comparative genomics studyof 23 Aspergillus species from section Flavi.</title>
        <authorList>
            <consortium name="DOE Joint Genome Institute"/>
            <person name="Kjaerbolling I."/>
            <person name="Vesth T."/>
            <person name="Frisvad J.C."/>
            <person name="Nybo J.L."/>
            <person name="Theobald S."/>
            <person name="Kildgaard S."/>
            <person name="Isbrandt T."/>
            <person name="Kuo A."/>
            <person name="Sato A."/>
            <person name="Lyhne E.K."/>
            <person name="Kogle M.E."/>
            <person name="Wiebenga A."/>
            <person name="Kun R.S."/>
            <person name="Lubbers R.J."/>
            <person name="Makela M.R."/>
            <person name="Barry K."/>
            <person name="Chovatia M."/>
            <person name="Clum A."/>
            <person name="Daum C."/>
            <person name="Haridas S."/>
            <person name="He G."/>
            <person name="LaButti K."/>
            <person name="Lipzen A."/>
            <person name="Mondo S."/>
            <person name="Riley R."/>
            <person name="Salamov A."/>
            <person name="Simmons B.A."/>
            <person name="Magnuson J.K."/>
            <person name="Henrissat B."/>
            <person name="Mortensen U.H."/>
            <person name="Larsen T.O."/>
            <person name="Devries R.P."/>
            <person name="Grigoriev I.V."/>
            <person name="Machida M."/>
            <person name="Baker S.E."/>
            <person name="Andersen M.R."/>
        </authorList>
    </citation>
    <scope>NUCLEOTIDE SEQUENCE [LARGE SCALE GENOMIC DNA]</scope>
    <source>
        <strain evidence="3">CBS 553.77</strain>
    </source>
</reference>
<feature type="compositionally biased region" description="Basic and acidic residues" evidence="1">
    <location>
        <begin position="1609"/>
        <end position="1622"/>
    </location>
</feature>
<evidence type="ECO:0000313" key="2">
    <source>
        <dbReference type="EMBL" id="KAE8353070.1"/>
    </source>
</evidence>
<feature type="compositionally biased region" description="Low complexity" evidence="1">
    <location>
        <begin position="1193"/>
        <end position="1206"/>
    </location>
</feature>
<feature type="region of interest" description="Disordered" evidence="1">
    <location>
        <begin position="3677"/>
        <end position="3975"/>
    </location>
</feature>
<feature type="compositionally biased region" description="Basic residues" evidence="1">
    <location>
        <begin position="3429"/>
        <end position="3441"/>
    </location>
</feature>
<feature type="compositionally biased region" description="Basic and acidic residues" evidence="1">
    <location>
        <begin position="3844"/>
        <end position="3853"/>
    </location>
</feature>
<feature type="region of interest" description="Disordered" evidence="1">
    <location>
        <begin position="315"/>
        <end position="386"/>
    </location>
</feature>
<feature type="compositionally biased region" description="Basic and acidic residues" evidence="1">
    <location>
        <begin position="133"/>
        <end position="154"/>
    </location>
</feature>
<dbReference type="PANTHER" id="PTHR40641:SF2">
    <property type="entry name" value="INVOLUCRIN REPEAT PROTEIN"/>
    <property type="match status" value="1"/>
</dbReference>
<keyword evidence="3" id="KW-1185">Reference proteome</keyword>
<feature type="compositionally biased region" description="Low complexity" evidence="1">
    <location>
        <begin position="3896"/>
        <end position="3907"/>
    </location>
</feature>
<feature type="compositionally biased region" description="Basic and acidic residues" evidence="1">
    <location>
        <begin position="3384"/>
        <end position="3405"/>
    </location>
</feature>
<dbReference type="PANTHER" id="PTHR40641">
    <property type="entry name" value="INVOLUCRIN REPEAT PROTEIN (AFU_ORTHOLOGUE AFUA_2G08060)"/>
    <property type="match status" value="1"/>
</dbReference>
<feature type="compositionally biased region" description="Basic and acidic residues" evidence="1">
    <location>
        <begin position="41"/>
        <end position="50"/>
    </location>
</feature>
<feature type="compositionally biased region" description="Basic residues" evidence="1">
    <location>
        <begin position="698"/>
        <end position="713"/>
    </location>
</feature>
<feature type="compositionally biased region" description="Basic residues" evidence="1">
    <location>
        <begin position="538"/>
        <end position="549"/>
    </location>
</feature>
<feature type="compositionally biased region" description="Basic residues" evidence="1">
    <location>
        <begin position="1727"/>
        <end position="1736"/>
    </location>
</feature>
<feature type="region of interest" description="Disordered" evidence="1">
    <location>
        <begin position="233"/>
        <end position="296"/>
    </location>
</feature>
<feature type="compositionally biased region" description="Pro residues" evidence="1">
    <location>
        <begin position="320"/>
        <end position="333"/>
    </location>
</feature>
<feature type="region of interest" description="Disordered" evidence="1">
    <location>
        <begin position="1983"/>
        <end position="2016"/>
    </location>
</feature>
<feature type="region of interest" description="Disordered" evidence="1">
    <location>
        <begin position="2037"/>
        <end position="2120"/>
    </location>
</feature>
<feature type="region of interest" description="Disordered" evidence="1">
    <location>
        <begin position="776"/>
        <end position="798"/>
    </location>
</feature>
<feature type="region of interest" description="Disordered" evidence="1">
    <location>
        <begin position="2345"/>
        <end position="2404"/>
    </location>
</feature>
<feature type="compositionally biased region" description="Basic residues" evidence="1">
    <location>
        <begin position="656"/>
        <end position="676"/>
    </location>
</feature>
<feature type="compositionally biased region" description="Basic residues" evidence="1">
    <location>
        <begin position="783"/>
        <end position="793"/>
    </location>
</feature>
<name>A0A5N6ZAH7_9EURO</name>
<feature type="compositionally biased region" description="Basic and acidic residues" evidence="1">
    <location>
        <begin position="1146"/>
        <end position="1166"/>
    </location>
</feature>
<feature type="compositionally biased region" description="Basic and acidic residues" evidence="1">
    <location>
        <begin position="3768"/>
        <end position="3778"/>
    </location>
</feature>
<feature type="compositionally biased region" description="Polar residues" evidence="1">
    <location>
        <begin position="2983"/>
        <end position="2998"/>
    </location>
</feature>
<feature type="compositionally biased region" description="Polar residues" evidence="1">
    <location>
        <begin position="2005"/>
        <end position="2016"/>
    </location>
</feature>
<feature type="compositionally biased region" description="Polar residues" evidence="1">
    <location>
        <begin position="3802"/>
        <end position="3818"/>
    </location>
</feature>